<dbReference type="EMBL" id="LZYZ01000001">
    <property type="protein sequence ID" value="OOM15833.1"/>
    <property type="molecule type" value="Genomic_DNA"/>
</dbReference>
<protein>
    <submittedName>
        <fullName evidence="2">Acetyltransferase</fullName>
    </submittedName>
</protein>
<evidence type="ECO:0000313" key="3">
    <source>
        <dbReference type="Proteomes" id="UP000191154"/>
    </source>
</evidence>
<dbReference type="AlphaFoldDB" id="A0A1S8NHG4"/>
<dbReference type="PROSITE" id="PS51186">
    <property type="entry name" value="GNAT"/>
    <property type="match status" value="1"/>
</dbReference>
<feature type="domain" description="N-acetyltransferase" evidence="1">
    <location>
        <begin position="13"/>
        <end position="161"/>
    </location>
</feature>
<evidence type="ECO:0000313" key="2">
    <source>
        <dbReference type="EMBL" id="OOM15833.1"/>
    </source>
</evidence>
<evidence type="ECO:0000259" key="1">
    <source>
        <dbReference type="PROSITE" id="PS51186"/>
    </source>
</evidence>
<sequence>MKTEIKFAYDNDREIKELFLEYTEMLVKNDSNFEKYLKLQNYDSELEHLSDKYGLPYGRLYIVKVENEVAGCIGLRKIDDENCEMKRLYVRPEFRGHKIANKLVETIINDARRIGYRSMLLDTLPFLEGAIHLYKKFGFYETRSYNNSPMDTSIYMKLDLCR</sequence>
<dbReference type="Pfam" id="PF00583">
    <property type="entry name" value="Acetyltransf_1"/>
    <property type="match status" value="1"/>
</dbReference>
<dbReference type="GO" id="GO:0016747">
    <property type="term" value="F:acyltransferase activity, transferring groups other than amino-acyl groups"/>
    <property type="evidence" value="ECO:0007669"/>
    <property type="project" value="InterPro"/>
</dbReference>
<dbReference type="STRING" id="169679.CSACC_34380"/>
<dbReference type="InterPro" id="IPR000182">
    <property type="entry name" value="GNAT_dom"/>
</dbReference>
<reference evidence="2 3" key="1">
    <citation type="submission" date="2016-05" db="EMBL/GenBank/DDBJ databases">
        <title>Microbial solvent formation.</title>
        <authorList>
            <person name="Poehlein A."/>
            <person name="Montoya Solano J.D."/>
            <person name="Flitsch S."/>
            <person name="Krabben P."/>
            <person name="Duerre P."/>
            <person name="Daniel R."/>
        </authorList>
    </citation>
    <scope>NUCLEOTIDE SEQUENCE [LARGE SCALE GENOMIC DNA]</scope>
    <source>
        <strain evidence="2 3">L1-8</strain>
    </source>
</reference>
<dbReference type="InterPro" id="IPR016181">
    <property type="entry name" value="Acyl_CoA_acyltransferase"/>
</dbReference>
<dbReference type="Gene3D" id="3.40.630.30">
    <property type="match status" value="1"/>
</dbReference>
<dbReference type="Proteomes" id="UP000191154">
    <property type="component" value="Unassembled WGS sequence"/>
</dbReference>
<accession>A0A1S8NHG4</accession>
<name>A0A1S8NHG4_CLOSA</name>
<dbReference type="PANTHER" id="PTHR43305">
    <property type="entry name" value="FAMILY N-ACETYLTRANSFERASE, PUTATIVE (AFU_ORTHOLOGUE AFUA_2G01380)-RELATED"/>
    <property type="match status" value="1"/>
</dbReference>
<comment type="caution">
    <text evidence="2">The sequence shown here is derived from an EMBL/GenBank/DDBJ whole genome shotgun (WGS) entry which is preliminary data.</text>
</comment>
<dbReference type="SUPFAM" id="SSF55729">
    <property type="entry name" value="Acyl-CoA N-acyltransferases (Nat)"/>
    <property type="match status" value="1"/>
</dbReference>
<dbReference type="CDD" id="cd04301">
    <property type="entry name" value="NAT_SF"/>
    <property type="match status" value="1"/>
</dbReference>
<gene>
    <name evidence="2" type="ORF">CLOSAC_01040</name>
</gene>
<keyword evidence="2" id="KW-0808">Transferase</keyword>
<dbReference type="InterPro" id="IPR052777">
    <property type="entry name" value="Acetyltransferase_Enz"/>
</dbReference>
<dbReference type="RefSeq" id="WP_077864443.1">
    <property type="nucleotide sequence ID" value="NZ_LZYZ01000001.1"/>
</dbReference>
<organism evidence="2 3">
    <name type="scientific">Clostridium saccharobutylicum</name>
    <dbReference type="NCBI Taxonomy" id="169679"/>
    <lineage>
        <taxon>Bacteria</taxon>
        <taxon>Bacillati</taxon>
        <taxon>Bacillota</taxon>
        <taxon>Clostridia</taxon>
        <taxon>Eubacteriales</taxon>
        <taxon>Clostridiaceae</taxon>
        <taxon>Clostridium</taxon>
    </lineage>
</organism>
<dbReference type="PANTHER" id="PTHR43305:SF1">
    <property type="entry name" value="FAMILY N-ACETYLTRANSFERASE, PUTATIVE (AFU_ORTHOLOGUE AFUA_2G01380)-RELATED"/>
    <property type="match status" value="1"/>
</dbReference>
<proteinExistence type="predicted"/>